<evidence type="ECO:0000313" key="3">
    <source>
        <dbReference type="Proteomes" id="UP001169242"/>
    </source>
</evidence>
<feature type="transmembrane region" description="Helical" evidence="1">
    <location>
        <begin position="211"/>
        <end position="231"/>
    </location>
</feature>
<sequence length="405" mass="47169">MDNKTLIHIDTYDIMQNDYRIDPSKIVESIISYDRLVFQIGNPKITINKIVNLFSTDILEEYINNKIITFCQTNKEYNLSTGGLGNFIVPNPFIYHTENLDKTSYRDEAILEEYLWKAIDDIDISQNRKKNLNKAILDNLFIIPSDRINEKLCLQTVLEEINDIQLVKRIIEKNKIYFNKKYLIEELIYTVTLTDKGFHFKINKEDFDEKNTIYTILYIILAILIYTNIFMNSSNILSSTGVWVDRSTSDVIENKFSRILTHYDKSNEVFKYLMTKERVPDIGELYKRGKINFRDIDKIRLKSENLRKLIGNLNPSDNIEIYNQYLDFVQSNISPNETIPIKLLRFLIFSVTGSYLGGNLGNAIGGIVGNLIGSSLPSAFDSFLLPHLHYRPIQYIRFSDIKKDL</sequence>
<reference evidence="2" key="1">
    <citation type="journal article" date="2023" name="Int. J. Syst. Evol. Microbiol.">
        <title>&lt;i&gt;Holtiella tumoricola&lt;/i&gt; gen. nov. sp. nov., isolated from a human clinical sample.</title>
        <authorList>
            <person name="Allen-Vercoe E."/>
            <person name="Daigneault M.C."/>
            <person name="Vancuren S.J."/>
            <person name="Cochrane K."/>
            <person name="O'Neal L.L."/>
            <person name="Sankaranarayanan K."/>
            <person name="Lawson P.A."/>
        </authorList>
    </citation>
    <scope>NUCLEOTIDE SEQUENCE</scope>
    <source>
        <strain evidence="2">CC70A</strain>
    </source>
</reference>
<name>A0AA42DMN7_9FIRM</name>
<accession>A0AA42DMN7</accession>
<keyword evidence="3" id="KW-1185">Reference proteome</keyword>
<keyword evidence="1" id="KW-0812">Transmembrane</keyword>
<evidence type="ECO:0000256" key="1">
    <source>
        <dbReference type="SAM" id="Phobius"/>
    </source>
</evidence>
<dbReference type="Proteomes" id="UP001169242">
    <property type="component" value="Unassembled WGS sequence"/>
</dbReference>
<keyword evidence="1" id="KW-1133">Transmembrane helix</keyword>
<gene>
    <name evidence="2" type="ORF">PBV87_08900</name>
</gene>
<dbReference type="EMBL" id="JAQIFT010000040">
    <property type="protein sequence ID" value="MDA3731591.1"/>
    <property type="molecule type" value="Genomic_DNA"/>
</dbReference>
<proteinExistence type="predicted"/>
<dbReference type="AlphaFoldDB" id="A0AA42DMN7"/>
<dbReference type="RefSeq" id="WP_271011958.1">
    <property type="nucleotide sequence ID" value="NZ_JAQIFT010000040.1"/>
</dbReference>
<comment type="caution">
    <text evidence="2">The sequence shown here is derived from an EMBL/GenBank/DDBJ whole genome shotgun (WGS) entry which is preliminary data.</text>
</comment>
<keyword evidence="1" id="KW-0472">Membrane</keyword>
<organism evidence="2 3">
    <name type="scientific">Holtiella tumoricola</name>
    <dbReference type="NCBI Taxonomy" id="3018743"/>
    <lineage>
        <taxon>Bacteria</taxon>
        <taxon>Bacillati</taxon>
        <taxon>Bacillota</taxon>
        <taxon>Clostridia</taxon>
        <taxon>Lachnospirales</taxon>
        <taxon>Cellulosilyticaceae</taxon>
        <taxon>Holtiella</taxon>
    </lineage>
</organism>
<evidence type="ECO:0000313" key="2">
    <source>
        <dbReference type="EMBL" id="MDA3731591.1"/>
    </source>
</evidence>
<protein>
    <submittedName>
        <fullName evidence="2">Uncharacterized protein</fullName>
    </submittedName>
</protein>